<dbReference type="PANTHER" id="PTHR32166:SF81">
    <property type="entry name" value="OS06G0658400 PROTEIN"/>
    <property type="match status" value="1"/>
</dbReference>
<keyword evidence="4" id="KW-1185">Reference proteome</keyword>
<dbReference type="AlphaFoldDB" id="A0A2U1MJR5"/>
<feature type="region of interest" description="Disordered" evidence="1">
    <location>
        <begin position="59"/>
        <end position="98"/>
    </location>
</feature>
<dbReference type="Proteomes" id="UP000245207">
    <property type="component" value="Unassembled WGS sequence"/>
</dbReference>
<dbReference type="Pfam" id="PF04937">
    <property type="entry name" value="DUF659"/>
    <property type="match status" value="1"/>
</dbReference>
<name>A0A2U1MJR5_ARTAN</name>
<feature type="domain" description="DUF659" evidence="2">
    <location>
        <begin position="151"/>
        <end position="194"/>
    </location>
</feature>
<organism evidence="3 4">
    <name type="scientific">Artemisia annua</name>
    <name type="common">Sweet wormwood</name>
    <dbReference type="NCBI Taxonomy" id="35608"/>
    <lineage>
        <taxon>Eukaryota</taxon>
        <taxon>Viridiplantae</taxon>
        <taxon>Streptophyta</taxon>
        <taxon>Embryophyta</taxon>
        <taxon>Tracheophyta</taxon>
        <taxon>Spermatophyta</taxon>
        <taxon>Magnoliopsida</taxon>
        <taxon>eudicotyledons</taxon>
        <taxon>Gunneridae</taxon>
        <taxon>Pentapetalae</taxon>
        <taxon>asterids</taxon>
        <taxon>campanulids</taxon>
        <taxon>Asterales</taxon>
        <taxon>Asteraceae</taxon>
        <taxon>Asteroideae</taxon>
        <taxon>Anthemideae</taxon>
        <taxon>Artemisiinae</taxon>
        <taxon>Artemisia</taxon>
    </lineage>
</organism>
<proteinExistence type="predicted"/>
<gene>
    <name evidence="3" type="ORF">CTI12_AA369680</name>
</gene>
<feature type="region of interest" description="Disordered" evidence="1">
    <location>
        <begin position="1"/>
        <end position="26"/>
    </location>
</feature>
<feature type="compositionally biased region" description="Low complexity" evidence="1">
    <location>
        <begin position="1"/>
        <end position="14"/>
    </location>
</feature>
<protein>
    <recommendedName>
        <fullName evidence="2">DUF659 domain-containing protein</fullName>
    </recommendedName>
</protein>
<dbReference type="InterPro" id="IPR007021">
    <property type="entry name" value="DUF659"/>
</dbReference>
<comment type="caution">
    <text evidence="3">The sequence shown here is derived from an EMBL/GenBank/DDBJ whole genome shotgun (WGS) entry which is preliminary data.</text>
</comment>
<evidence type="ECO:0000313" key="4">
    <source>
        <dbReference type="Proteomes" id="UP000245207"/>
    </source>
</evidence>
<evidence type="ECO:0000256" key="1">
    <source>
        <dbReference type="SAM" id="MobiDB-lite"/>
    </source>
</evidence>
<evidence type="ECO:0000259" key="2">
    <source>
        <dbReference type="Pfam" id="PF04937"/>
    </source>
</evidence>
<dbReference type="STRING" id="35608.A0A2U1MJR5"/>
<reference evidence="3 4" key="1">
    <citation type="journal article" date="2018" name="Mol. Plant">
        <title>The genome of Artemisia annua provides insight into the evolution of Asteraceae family and artemisinin biosynthesis.</title>
        <authorList>
            <person name="Shen Q."/>
            <person name="Zhang L."/>
            <person name="Liao Z."/>
            <person name="Wang S."/>
            <person name="Yan T."/>
            <person name="Shi P."/>
            <person name="Liu M."/>
            <person name="Fu X."/>
            <person name="Pan Q."/>
            <person name="Wang Y."/>
            <person name="Lv Z."/>
            <person name="Lu X."/>
            <person name="Zhang F."/>
            <person name="Jiang W."/>
            <person name="Ma Y."/>
            <person name="Chen M."/>
            <person name="Hao X."/>
            <person name="Li L."/>
            <person name="Tang Y."/>
            <person name="Lv G."/>
            <person name="Zhou Y."/>
            <person name="Sun X."/>
            <person name="Brodelius P.E."/>
            <person name="Rose J.K.C."/>
            <person name="Tang K."/>
        </authorList>
    </citation>
    <scope>NUCLEOTIDE SEQUENCE [LARGE SCALE GENOMIC DNA]</scope>
    <source>
        <strain evidence="4">cv. Huhao1</strain>
        <tissue evidence="3">Leaf</tissue>
    </source>
</reference>
<dbReference type="EMBL" id="PKPP01005086">
    <property type="protein sequence ID" value="PWA61513.1"/>
    <property type="molecule type" value="Genomic_DNA"/>
</dbReference>
<dbReference type="PANTHER" id="PTHR32166">
    <property type="entry name" value="OSJNBA0013A04.12 PROTEIN"/>
    <property type="match status" value="1"/>
</dbReference>
<sequence length="195" mass="21648">MDSSSSAGNNASGSVPTTQATDKGPLWEYVTKISKTTETGGISTCKRVKPESLIEMKNKEKECEDAKSNSAPKDVPLPCGGSDFENTLKKRKSSSSPLVRSFDVDTRTQLDQEIARMFFTGGLPFNLARNPHYMRAFTFAANHILDGYVPPGYNKLRTTLLQQEKSNVERLLKPIKETWREKGVTIVTDGWSDPQ</sequence>
<dbReference type="OrthoDB" id="2017576at2759"/>
<evidence type="ECO:0000313" key="3">
    <source>
        <dbReference type="EMBL" id="PWA61513.1"/>
    </source>
</evidence>
<accession>A0A2U1MJR5</accession>